<reference evidence="1 2" key="2">
    <citation type="submission" date="2018-11" db="EMBL/GenBank/DDBJ databases">
        <authorList>
            <consortium name="Pathogen Informatics"/>
        </authorList>
    </citation>
    <scope>NUCLEOTIDE SEQUENCE [LARGE SCALE GENOMIC DNA]</scope>
</reference>
<evidence type="ECO:0000313" key="1">
    <source>
        <dbReference type="EMBL" id="VDO34642.1"/>
    </source>
</evidence>
<name>A0A183H601_9BILA</name>
<gene>
    <name evidence="1" type="ORF">OFLC_LOCUS2912</name>
</gene>
<organism evidence="3">
    <name type="scientific">Onchocerca flexuosa</name>
    <dbReference type="NCBI Taxonomy" id="387005"/>
    <lineage>
        <taxon>Eukaryota</taxon>
        <taxon>Metazoa</taxon>
        <taxon>Ecdysozoa</taxon>
        <taxon>Nematoda</taxon>
        <taxon>Chromadorea</taxon>
        <taxon>Rhabditida</taxon>
        <taxon>Spirurina</taxon>
        <taxon>Spiruromorpha</taxon>
        <taxon>Filarioidea</taxon>
        <taxon>Onchocercidae</taxon>
        <taxon>Onchocerca</taxon>
    </lineage>
</organism>
<sequence length="137" mass="15585">MPCDDIVVFPDSEKSHRSQSLVLIKIYISVLIYHNMILPRLPLLTPADSNPEIFLLQYSNESLLENCDNSIGVSKGCDDDDDDGDCWYRSQAGAYWFGLLFPPLHLFLQPSPPSPVRDYSPGRPLLMDRLFVQEINI</sequence>
<reference evidence="3" key="1">
    <citation type="submission" date="2016-06" db="UniProtKB">
        <authorList>
            <consortium name="WormBaseParasite"/>
        </authorList>
    </citation>
    <scope>IDENTIFICATION</scope>
</reference>
<dbReference type="EMBL" id="UZAJ01001803">
    <property type="protein sequence ID" value="VDO34642.1"/>
    <property type="molecule type" value="Genomic_DNA"/>
</dbReference>
<keyword evidence="2" id="KW-1185">Reference proteome</keyword>
<dbReference type="WBParaSite" id="OFLC_0000291101-mRNA-1">
    <property type="protein sequence ID" value="OFLC_0000291101-mRNA-1"/>
    <property type="gene ID" value="OFLC_0000291101"/>
</dbReference>
<accession>A0A183H601</accession>
<evidence type="ECO:0000313" key="3">
    <source>
        <dbReference type="WBParaSite" id="OFLC_0000291101-mRNA-1"/>
    </source>
</evidence>
<dbReference type="AlphaFoldDB" id="A0A183H601"/>
<proteinExistence type="predicted"/>
<evidence type="ECO:0000313" key="2">
    <source>
        <dbReference type="Proteomes" id="UP000267606"/>
    </source>
</evidence>
<protein>
    <submittedName>
        <fullName evidence="3">MAM domain-containing protein</fullName>
    </submittedName>
</protein>
<dbReference type="Proteomes" id="UP000267606">
    <property type="component" value="Unassembled WGS sequence"/>
</dbReference>